<dbReference type="Proteomes" id="UP000323142">
    <property type="component" value="Unassembled WGS sequence"/>
</dbReference>
<dbReference type="AlphaFoldDB" id="A0A5B2W1E1"/>
<keyword evidence="2" id="KW-1185">Reference proteome</keyword>
<reference evidence="1 2" key="1">
    <citation type="submission" date="2019-09" db="EMBL/GenBank/DDBJ databases">
        <title>Salinarimonas rosea gen. nov., sp. nov., a new member of the a-2 subgroup of the Proteobacteria.</title>
        <authorList>
            <person name="Liu J."/>
        </authorList>
    </citation>
    <scope>NUCLEOTIDE SEQUENCE [LARGE SCALE GENOMIC DNA]</scope>
    <source>
        <strain evidence="1 2">BN140002</strain>
    </source>
</reference>
<proteinExistence type="predicted"/>
<gene>
    <name evidence="1" type="ORF">F0L46_01125</name>
</gene>
<name>A0A5B2W1E1_9HYPH</name>
<organism evidence="1 2">
    <name type="scientific">Salinarimonas soli</name>
    <dbReference type="NCBI Taxonomy" id="1638099"/>
    <lineage>
        <taxon>Bacteria</taxon>
        <taxon>Pseudomonadati</taxon>
        <taxon>Pseudomonadota</taxon>
        <taxon>Alphaproteobacteria</taxon>
        <taxon>Hyphomicrobiales</taxon>
        <taxon>Salinarimonadaceae</taxon>
        <taxon>Salinarimonas</taxon>
    </lineage>
</organism>
<sequence length="102" mass="11596">MWFEARRWAYRLTGRMGLPAWSREATELVSLILFVAKRIPTVPGRTIRARERVLLAALDIAQSEAARDALARRLGVSAEEARMFQDDLLRARAALAYRTRPG</sequence>
<dbReference type="EMBL" id="VUOA01000003">
    <property type="protein sequence ID" value="KAA2244277.1"/>
    <property type="molecule type" value="Genomic_DNA"/>
</dbReference>
<reference evidence="1 2" key="2">
    <citation type="submission" date="2019-09" db="EMBL/GenBank/DDBJ databases">
        <authorList>
            <person name="Jin C."/>
        </authorList>
    </citation>
    <scope>NUCLEOTIDE SEQUENCE [LARGE SCALE GENOMIC DNA]</scope>
    <source>
        <strain evidence="1 2">BN140002</strain>
    </source>
</reference>
<dbReference type="RefSeq" id="WP_149815181.1">
    <property type="nucleotide sequence ID" value="NZ_VUOA01000003.1"/>
</dbReference>
<comment type="caution">
    <text evidence="1">The sequence shown here is derived from an EMBL/GenBank/DDBJ whole genome shotgun (WGS) entry which is preliminary data.</text>
</comment>
<evidence type="ECO:0000313" key="2">
    <source>
        <dbReference type="Proteomes" id="UP000323142"/>
    </source>
</evidence>
<accession>A0A5B2W1E1</accession>
<evidence type="ECO:0000313" key="1">
    <source>
        <dbReference type="EMBL" id="KAA2244277.1"/>
    </source>
</evidence>
<protein>
    <submittedName>
        <fullName evidence="1">Uncharacterized protein</fullName>
    </submittedName>
</protein>